<gene>
    <name evidence="2" type="ORF">DCAF_LOCUS23516</name>
</gene>
<dbReference type="CDD" id="cd01098">
    <property type="entry name" value="PAN_AP_plant"/>
    <property type="match status" value="1"/>
</dbReference>
<evidence type="ECO:0000313" key="2">
    <source>
        <dbReference type="EMBL" id="CAK7350772.1"/>
    </source>
</evidence>
<dbReference type="PANTHER" id="PTHR32444">
    <property type="entry name" value="BULB-TYPE LECTIN DOMAIN-CONTAINING PROTEIN"/>
    <property type="match status" value="1"/>
</dbReference>
<dbReference type="Pfam" id="PF08276">
    <property type="entry name" value="PAN_2"/>
    <property type="match status" value="1"/>
</dbReference>
<dbReference type="SMART" id="SM00473">
    <property type="entry name" value="PAN_AP"/>
    <property type="match status" value="1"/>
</dbReference>
<dbReference type="SUPFAM" id="SSF56112">
    <property type="entry name" value="Protein kinase-like (PK-like)"/>
    <property type="match status" value="1"/>
</dbReference>
<sequence>MIQRLIGITVHFNGSKPGRHLCITMDIAVHIAYAMPTMSKVSSAHACQLPGYEPKSLKAWALRDGSGGCVRKSHQTSMCRNGEGFVKVGSVKVPDTSIAALMNTSMSSTDCEQLCLRNCSCMAFSSLDIEREGVGCLTWYGELMDTTEYTEGREMYVRVDAIELERLIVALMENELEDGRKSAGLKFFDRGTIFAATRNFSPVNKLGQGGFGSVYKVIS</sequence>
<dbReference type="PROSITE" id="PS50948">
    <property type="entry name" value="PAN"/>
    <property type="match status" value="1"/>
</dbReference>
<protein>
    <recommendedName>
        <fullName evidence="1">Apple domain-containing protein</fullName>
    </recommendedName>
</protein>
<evidence type="ECO:0000313" key="3">
    <source>
        <dbReference type="Proteomes" id="UP001314170"/>
    </source>
</evidence>
<feature type="domain" description="Apple" evidence="1">
    <location>
        <begin position="79"/>
        <end position="160"/>
    </location>
</feature>
<accession>A0AAV1SK48</accession>
<dbReference type="Proteomes" id="UP001314170">
    <property type="component" value="Unassembled WGS sequence"/>
</dbReference>
<dbReference type="EMBL" id="CAWUPB010001184">
    <property type="protein sequence ID" value="CAK7350772.1"/>
    <property type="molecule type" value="Genomic_DNA"/>
</dbReference>
<evidence type="ECO:0000259" key="1">
    <source>
        <dbReference type="PROSITE" id="PS50948"/>
    </source>
</evidence>
<proteinExistence type="predicted"/>
<dbReference type="PANTHER" id="PTHR32444:SF130">
    <property type="entry name" value="RECEPTOR-LIKE SERINE_THREONINE-PROTEIN KINASE"/>
    <property type="match status" value="1"/>
</dbReference>
<dbReference type="Gene3D" id="3.30.200.20">
    <property type="entry name" value="Phosphorylase Kinase, domain 1"/>
    <property type="match status" value="1"/>
</dbReference>
<organism evidence="2 3">
    <name type="scientific">Dovyalis caffra</name>
    <dbReference type="NCBI Taxonomy" id="77055"/>
    <lineage>
        <taxon>Eukaryota</taxon>
        <taxon>Viridiplantae</taxon>
        <taxon>Streptophyta</taxon>
        <taxon>Embryophyta</taxon>
        <taxon>Tracheophyta</taxon>
        <taxon>Spermatophyta</taxon>
        <taxon>Magnoliopsida</taxon>
        <taxon>eudicotyledons</taxon>
        <taxon>Gunneridae</taxon>
        <taxon>Pentapetalae</taxon>
        <taxon>rosids</taxon>
        <taxon>fabids</taxon>
        <taxon>Malpighiales</taxon>
        <taxon>Salicaceae</taxon>
        <taxon>Flacourtieae</taxon>
        <taxon>Dovyalis</taxon>
    </lineage>
</organism>
<reference evidence="2 3" key="1">
    <citation type="submission" date="2024-01" db="EMBL/GenBank/DDBJ databases">
        <authorList>
            <person name="Waweru B."/>
        </authorList>
    </citation>
    <scope>NUCLEOTIDE SEQUENCE [LARGE SCALE GENOMIC DNA]</scope>
</reference>
<dbReference type="Gene3D" id="3.50.4.10">
    <property type="entry name" value="Hepatocyte Growth Factor"/>
    <property type="match status" value="1"/>
</dbReference>
<comment type="caution">
    <text evidence="2">The sequence shown here is derived from an EMBL/GenBank/DDBJ whole genome shotgun (WGS) entry which is preliminary data.</text>
</comment>
<keyword evidence="3" id="KW-1185">Reference proteome</keyword>
<name>A0AAV1SK48_9ROSI</name>
<dbReference type="InterPro" id="IPR003609">
    <property type="entry name" value="Pan_app"/>
</dbReference>
<dbReference type="AlphaFoldDB" id="A0AAV1SK48"/>
<dbReference type="InterPro" id="IPR011009">
    <property type="entry name" value="Kinase-like_dom_sf"/>
</dbReference>